<accession>A0A2U1B7Q2</accession>
<keyword evidence="1" id="KW-0805">Transcription regulation</keyword>
<organism evidence="7 8">
    <name type="scientific">Victivallis vadensis</name>
    <dbReference type="NCBI Taxonomy" id="172901"/>
    <lineage>
        <taxon>Bacteria</taxon>
        <taxon>Pseudomonadati</taxon>
        <taxon>Lentisphaerota</taxon>
        <taxon>Lentisphaeria</taxon>
        <taxon>Victivallales</taxon>
        <taxon>Victivallaceae</taxon>
        <taxon>Victivallis</taxon>
    </lineage>
</organism>
<dbReference type="PROSITE" id="PS00041">
    <property type="entry name" value="HTH_ARAC_FAMILY_1"/>
    <property type="match status" value="1"/>
</dbReference>
<dbReference type="OrthoDB" id="2582835at2"/>
<dbReference type="Pfam" id="PF12833">
    <property type="entry name" value="HTH_18"/>
    <property type="match status" value="1"/>
</dbReference>
<dbReference type="Proteomes" id="UP000576225">
    <property type="component" value="Unassembled WGS sequence"/>
</dbReference>
<dbReference type="PANTHER" id="PTHR46796">
    <property type="entry name" value="HTH-TYPE TRANSCRIPTIONAL ACTIVATOR RHAS-RELATED"/>
    <property type="match status" value="1"/>
</dbReference>
<dbReference type="InterPro" id="IPR018062">
    <property type="entry name" value="HTH_AraC-typ_CS"/>
</dbReference>
<reference evidence="7 8" key="1">
    <citation type="submission" date="2018-04" db="EMBL/GenBank/DDBJ databases">
        <title>Genomic Encyclopedia of Type Strains, Phase IV (KMG-IV): sequencing the most valuable type-strain genomes for metagenomic binning, comparative biology and taxonomic classification.</title>
        <authorList>
            <person name="Goeker M."/>
        </authorList>
    </citation>
    <scope>NUCLEOTIDE SEQUENCE [LARGE SCALE GENOMIC DNA]</scope>
    <source>
        <strain evidence="7 8">DSM 14823</strain>
    </source>
</reference>
<dbReference type="Pfam" id="PF02311">
    <property type="entry name" value="AraC_binding"/>
    <property type="match status" value="1"/>
</dbReference>
<keyword evidence="4" id="KW-0804">Transcription</keyword>
<protein>
    <submittedName>
        <fullName evidence="6">AraC family transcriptional regulator</fullName>
    </submittedName>
    <submittedName>
        <fullName evidence="7">AraC-like DNA-binding protein</fullName>
    </submittedName>
</protein>
<dbReference type="AlphaFoldDB" id="A0A2U1B7Q2"/>
<dbReference type="Gene3D" id="2.60.120.10">
    <property type="entry name" value="Jelly Rolls"/>
    <property type="match status" value="1"/>
</dbReference>
<proteinExistence type="predicted"/>
<dbReference type="RefSeq" id="WP_116883035.1">
    <property type="nucleotide sequence ID" value="NZ_CABMMC010000003.1"/>
</dbReference>
<dbReference type="EMBL" id="JABAEW010000004">
    <property type="protein sequence ID" value="NMD85647.1"/>
    <property type="molecule type" value="Genomic_DNA"/>
</dbReference>
<name>A0A2U1B7Q2_9BACT</name>
<keyword evidence="3" id="KW-0010">Activator</keyword>
<dbReference type="InterPro" id="IPR050204">
    <property type="entry name" value="AraC_XylS_family_regulators"/>
</dbReference>
<evidence type="ECO:0000313" key="6">
    <source>
        <dbReference type="EMBL" id="NMD85647.1"/>
    </source>
</evidence>
<feature type="domain" description="HTH araC/xylS-type" evidence="5">
    <location>
        <begin position="174"/>
        <end position="272"/>
    </location>
</feature>
<dbReference type="Proteomes" id="UP000245959">
    <property type="component" value="Unassembled WGS sequence"/>
</dbReference>
<evidence type="ECO:0000256" key="2">
    <source>
        <dbReference type="ARBA" id="ARBA00023125"/>
    </source>
</evidence>
<dbReference type="Gene3D" id="1.10.10.60">
    <property type="entry name" value="Homeodomain-like"/>
    <property type="match status" value="1"/>
</dbReference>
<dbReference type="SMART" id="SM00342">
    <property type="entry name" value="HTH_ARAC"/>
    <property type="match status" value="1"/>
</dbReference>
<dbReference type="PROSITE" id="PS01124">
    <property type="entry name" value="HTH_ARAC_FAMILY_2"/>
    <property type="match status" value="1"/>
</dbReference>
<evidence type="ECO:0000256" key="4">
    <source>
        <dbReference type="ARBA" id="ARBA00023163"/>
    </source>
</evidence>
<dbReference type="PRINTS" id="PR00032">
    <property type="entry name" value="HTHARAC"/>
</dbReference>
<keyword evidence="8" id="KW-1185">Reference proteome</keyword>
<keyword evidence="2 7" id="KW-0238">DNA-binding</keyword>
<dbReference type="InterPro" id="IPR003313">
    <property type="entry name" value="AraC-bd"/>
</dbReference>
<dbReference type="InterPro" id="IPR009057">
    <property type="entry name" value="Homeodomain-like_sf"/>
</dbReference>
<gene>
    <name evidence="7" type="ORF">C8D82_10538</name>
    <name evidence="6" type="ORF">HF882_03510</name>
</gene>
<comment type="caution">
    <text evidence="7">The sequence shown here is derived from an EMBL/GenBank/DDBJ whole genome shotgun (WGS) entry which is preliminary data.</text>
</comment>
<dbReference type="GeneID" id="78294357"/>
<dbReference type="GO" id="GO:0003700">
    <property type="term" value="F:DNA-binding transcription factor activity"/>
    <property type="evidence" value="ECO:0007669"/>
    <property type="project" value="InterPro"/>
</dbReference>
<dbReference type="EMBL" id="QEKH01000005">
    <property type="protein sequence ID" value="PVY44709.1"/>
    <property type="molecule type" value="Genomic_DNA"/>
</dbReference>
<dbReference type="SUPFAM" id="SSF51215">
    <property type="entry name" value="Regulatory protein AraC"/>
    <property type="match status" value="1"/>
</dbReference>
<dbReference type="InterPro" id="IPR037923">
    <property type="entry name" value="HTH-like"/>
</dbReference>
<evidence type="ECO:0000256" key="3">
    <source>
        <dbReference type="ARBA" id="ARBA00023159"/>
    </source>
</evidence>
<dbReference type="InterPro" id="IPR020449">
    <property type="entry name" value="Tscrpt_reg_AraC-type_HTH"/>
</dbReference>
<evidence type="ECO:0000313" key="9">
    <source>
        <dbReference type="Proteomes" id="UP000576225"/>
    </source>
</evidence>
<dbReference type="GO" id="GO:0043565">
    <property type="term" value="F:sequence-specific DNA binding"/>
    <property type="evidence" value="ECO:0007669"/>
    <property type="project" value="InterPro"/>
</dbReference>
<dbReference type="SUPFAM" id="SSF46689">
    <property type="entry name" value="Homeodomain-like"/>
    <property type="match status" value="2"/>
</dbReference>
<evidence type="ECO:0000313" key="7">
    <source>
        <dbReference type="EMBL" id="PVY44709.1"/>
    </source>
</evidence>
<dbReference type="InterPro" id="IPR018060">
    <property type="entry name" value="HTH_AraC"/>
</dbReference>
<sequence>MELYHLNDYCSPDLPLAVWPVQKAGAIGLHRHDCFELVFITRGTGLCRINDLSYPVLRGDVYILNPHDTHCYEMASSCTFYNILFRRELLQHEPALTPLLDDWESRTDRKLYQLENDETDAEEFRFQEIIVELKKRLPGYEAAVRALFAVFLVRLLRRGNCERHIPPGHRPSASKVFEYINAHLGSTISLRELAGVAGMSTPAFAGAFRQWTGNSVPGHIGALRIRQARRLLEERKLTIGEIALRLGFYDTCHFSRVFRKKTGLSPREYRQLGHFASPR</sequence>
<evidence type="ECO:0000256" key="1">
    <source>
        <dbReference type="ARBA" id="ARBA00023015"/>
    </source>
</evidence>
<evidence type="ECO:0000259" key="5">
    <source>
        <dbReference type="PROSITE" id="PS01124"/>
    </source>
</evidence>
<reference evidence="6 9" key="2">
    <citation type="submission" date="2020-04" db="EMBL/GenBank/DDBJ databases">
        <authorList>
            <person name="Hitch T.C.A."/>
            <person name="Wylensek D."/>
            <person name="Clavel T."/>
        </authorList>
    </citation>
    <scope>NUCLEOTIDE SEQUENCE [LARGE SCALE GENOMIC DNA]</scope>
    <source>
        <strain evidence="6 9">COR2-253-APC-1A</strain>
    </source>
</reference>
<dbReference type="InterPro" id="IPR014710">
    <property type="entry name" value="RmlC-like_jellyroll"/>
</dbReference>
<evidence type="ECO:0000313" key="8">
    <source>
        <dbReference type="Proteomes" id="UP000245959"/>
    </source>
</evidence>